<feature type="transmembrane region" description="Helical" evidence="5">
    <location>
        <begin position="144"/>
        <end position="161"/>
    </location>
</feature>
<sequence length="383" mass="40058">MAASLAVLLAAGAALLPSSRPPPPTFAAAAAPSAPLASLRAAPVRARAHLCASPPPEDEVESPPLLLTPTTVGTFLALVTVKTATDVLTNSVARPPATAMALVTELAVFPLIALWLLMGNFLFRQEHDVRGVFRRALTERPLRLLGIGLIYALDSLFYFFAQSNLGAVTYTVLAQTKIFFTVAALRLRSMLGKLDPLQLVGLIFLFLGATLVAMRDVACGVAAGGGNRSLGIAGLLFAQACTATANVAYERSLREPGCDPWVRNVQLTGMITVWLVASSVIRTGAIIGSGGTPPSPSALLTAFRAPWVWLVLALKAATAVLIALTLKAGGNVLYAISKPWPVVFATLATCITLGRIPSAGFVLGVVFSIAGISLYYIGQSERA</sequence>
<evidence type="ECO:0000256" key="3">
    <source>
        <dbReference type="ARBA" id="ARBA00022989"/>
    </source>
</evidence>
<dbReference type="InterPro" id="IPR007271">
    <property type="entry name" value="Nuc_sug_transpt"/>
</dbReference>
<feature type="transmembrane region" description="Helical" evidence="5">
    <location>
        <begin position="167"/>
        <end position="187"/>
    </location>
</feature>
<protein>
    <recommendedName>
        <fullName evidence="9">Sugar phosphate transporter domain-containing protein</fullName>
    </recommendedName>
</protein>
<dbReference type="GO" id="GO:0015165">
    <property type="term" value="F:pyrimidine nucleotide-sugar transmembrane transporter activity"/>
    <property type="evidence" value="ECO:0007669"/>
    <property type="project" value="InterPro"/>
</dbReference>
<dbReference type="PANTHER" id="PTHR10231">
    <property type="entry name" value="NUCLEOTIDE-SUGAR TRANSMEMBRANE TRANSPORTER"/>
    <property type="match status" value="1"/>
</dbReference>
<dbReference type="GO" id="GO:0000139">
    <property type="term" value="C:Golgi membrane"/>
    <property type="evidence" value="ECO:0007669"/>
    <property type="project" value="InterPro"/>
</dbReference>
<feature type="transmembrane region" description="Helical" evidence="5">
    <location>
        <begin position="99"/>
        <end position="123"/>
    </location>
</feature>
<feature type="transmembrane region" description="Helical" evidence="5">
    <location>
        <begin position="229"/>
        <end position="249"/>
    </location>
</feature>
<feature type="chain" id="PRO_5044227826" description="Sugar phosphate transporter domain-containing protein" evidence="6">
    <location>
        <begin position="22"/>
        <end position="383"/>
    </location>
</feature>
<feature type="transmembrane region" description="Helical" evidence="5">
    <location>
        <begin position="199"/>
        <end position="223"/>
    </location>
</feature>
<comment type="caution">
    <text evidence="7">The sequence shown here is derived from an EMBL/GenBank/DDBJ whole genome shotgun (WGS) entry which is preliminary data.</text>
</comment>
<dbReference type="EMBL" id="JBGBPQ010000015">
    <property type="protein sequence ID" value="KAL1510712.1"/>
    <property type="molecule type" value="Genomic_DNA"/>
</dbReference>
<evidence type="ECO:0000256" key="4">
    <source>
        <dbReference type="ARBA" id="ARBA00023136"/>
    </source>
</evidence>
<reference evidence="7 8" key="1">
    <citation type="journal article" date="2024" name="Science">
        <title>Giant polyketide synthase enzymes in the biosynthesis of giant marine polyether toxins.</title>
        <authorList>
            <person name="Fallon T.R."/>
            <person name="Shende V.V."/>
            <person name="Wierzbicki I.H."/>
            <person name="Pendleton A.L."/>
            <person name="Watervoot N.F."/>
            <person name="Auber R.P."/>
            <person name="Gonzalez D.J."/>
            <person name="Wisecaver J.H."/>
            <person name="Moore B.S."/>
        </authorList>
    </citation>
    <scope>NUCLEOTIDE SEQUENCE [LARGE SCALE GENOMIC DNA]</scope>
    <source>
        <strain evidence="7 8">12B1</strain>
    </source>
</reference>
<evidence type="ECO:0000256" key="2">
    <source>
        <dbReference type="ARBA" id="ARBA00022692"/>
    </source>
</evidence>
<evidence type="ECO:0000313" key="8">
    <source>
        <dbReference type="Proteomes" id="UP001515480"/>
    </source>
</evidence>
<keyword evidence="3 5" id="KW-1133">Transmembrane helix</keyword>
<feature type="signal peptide" evidence="6">
    <location>
        <begin position="1"/>
        <end position="21"/>
    </location>
</feature>
<evidence type="ECO:0000256" key="6">
    <source>
        <dbReference type="SAM" id="SignalP"/>
    </source>
</evidence>
<dbReference type="AlphaFoldDB" id="A0AB34J3B9"/>
<proteinExistence type="predicted"/>
<dbReference type="Pfam" id="PF04142">
    <property type="entry name" value="Nuc_sug_transp"/>
    <property type="match status" value="1"/>
</dbReference>
<dbReference type="Proteomes" id="UP001515480">
    <property type="component" value="Unassembled WGS sequence"/>
</dbReference>
<name>A0AB34J3B9_PRYPA</name>
<evidence type="ECO:0000313" key="7">
    <source>
        <dbReference type="EMBL" id="KAL1510712.1"/>
    </source>
</evidence>
<accession>A0AB34J3B9</accession>
<feature type="transmembrane region" description="Helical" evidence="5">
    <location>
        <begin position="360"/>
        <end position="378"/>
    </location>
</feature>
<gene>
    <name evidence="7" type="ORF">AB1Y20_007004</name>
</gene>
<evidence type="ECO:0000256" key="1">
    <source>
        <dbReference type="ARBA" id="ARBA00004141"/>
    </source>
</evidence>
<keyword evidence="6" id="KW-0732">Signal</keyword>
<feature type="transmembrane region" description="Helical" evidence="5">
    <location>
        <begin position="307"/>
        <end position="326"/>
    </location>
</feature>
<comment type="subcellular location">
    <subcellularLocation>
        <location evidence="1">Membrane</location>
        <topology evidence="1">Multi-pass membrane protein</topology>
    </subcellularLocation>
</comment>
<keyword evidence="2 5" id="KW-0812">Transmembrane</keyword>
<feature type="transmembrane region" description="Helical" evidence="5">
    <location>
        <begin position="261"/>
        <end position="287"/>
    </location>
</feature>
<keyword evidence="8" id="KW-1185">Reference proteome</keyword>
<organism evidence="7 8">
    <name type="scientific">Prymnesium parvum</name>
    <name type="common">Toxic golden alga</name>
    <dbReference type="NCBI Taxonomy" id="97485"/>
    <lineage>
        <taxon>Eukaryota</taxon>
        <taxon>Haptista</taxon>
        <taxon>Haptophyta</taxon>
        <taxon>Prymnesiophyceae</taxon>
        <taxon>Prymnesiales</taxon>
        <taxon>Prymnesiaceae</taxon>
        <taxon>Prymnesium</taxon>
    </lineage>
</organism>
<keyword evidence="4 5" id="KW-0472">Membrane</keyword>
<feature type="transmembrane region" description="Helical" evidence="5">
    <location>
        <begin position="333"/>
        <end position="354"/>
    </location>
</feature>
<evidence type="ECO:0008006" key="9">
    <source>
        <dbReference type="Google" id="ProtNLM"/>
    </source>
</evidence>
<evidence type="ECO:0000256" key="5">
    <source>
        <dbReference type="SAM" id="Phobius"/>
    </source>
</evidence>